<dbReference type="EMBL" id="BMZC01000001">
    <property type="protein sequence ID" value="GGZ48520.1"/>
    <property type="molecule type" value="Genomic_DNA"/>
</dbReference>
<dbReference type="InterPro" id="IPR016750">
    <property type="entry name" value="Aceto_COase_bsu/gsu"/>
</dbReference>
<reference evidence="1" key="1">
    <citation type="journal article" date="2014" name="Int. J. Syst. Evol. Microbiol.">
        <title>Complete genome sequence of Corynebacterium casei LMG S-19264T (=DSM 44701T), isolated from a smear-ripened cheese.</title>
        <authorList>
            <consortium name="US DOE Joint Genome Institute (JGI-PGF)"/>
            <person name="Walter F."/>
            <person name="Albersmeier A."/>
            <person name="Kalinowski J."/>
            <person name="Ruckert C."/>
        </authorList>
    </citation>
    <scope>NUCLEOTIDE SEQUENCE</scope>
    <source>
        <strain evidence="1">KCTC 32337</strain>
    </source>
</reference>
<gene>
    <name evidence="1" type="ORF">GCM10011274_03010</name>
</gene>
<sequence>MHANMTEYLRINLDTEMWECRSCNNELVSAHDNYKRGLLVHDRPPHEIHPHLLDPKKYEYTFSPDPTYTAILEFYCPHCGTMVEVEYTVPGHAPVYDMQPDIEDLKKKVAAWGDVPEKPEIPDIEIERHVHNH</sequence>
<comment type="caution">
    <text evidence="1">The sequence shown here is derived from an EMBL/GenBank/DDBJ whole genome shotgun (WGS) entry which is preliminary data.</text>
</comment>
<proteinExistence type="predicted"/>
<evidence type="ECO:0000313" key="1">
    <source>
        <dbReference type="EMBL" id="GGZ48520.1"/>
    </source>
</evidence>
<protein>
    <recommendedName>
        <fullName evidence="3">Acetone carboxylase subunit gamma</fullName>
    </recommendedName>
</protein>
<dbReference type="Pfam" id="PF08882">
    <property type="entry name" value="Acetone_carb_G"/>
    <property type="match status" value="1"/>
</dbReference>
<name>A0A8H9LZ99_9ALTE</name>
<dbReference type="AlphaFoldDB" id="A0A8H9LZ99"/>
<dbReference type="RefSeq" id="WP_008306779.1">
    <property type="nucleotide sequence ID" value="NZ_BMZC01000001.1"/>
</dbReference>
<organism evidence="1 2">
    <name type="scientific">Paraglaciecola chathamensis</name>
    <dbReference type="NCBI Taxonomy" id="368405"/>
    <lineage>
        <taxon>Bacteria</taxon>
        <taxon>Pseudomonadati</taxon>
        <taxon>Pseudomonadota</taxon>
        <taxon>Gammaproteobacteria</taxon>
        <taxon>Alteromonadales</taxon>
        <taxon>Alteromonadaceae</taxon>
        <taxon>Paraglaciecola</taxon>
    </lineage>
</organism>
<accession>A0A8H9LZ99</accession>
<evidence type="ECO:0008006" key="3">
    <source>
        <dbReference type="Google" id="ProtNLM"/>
    </source>
</evidence>
<evidence type="ECO:0000313" key="2">
    <source>
        <dbReference type="Proteomes" id="UP000622604"/>
    </source>
</evidence>
<dbReference type="Proteomes" id="UP000622604">
    <property type="component" value="Unassembled WGS sequence"/>
</dbReference>
<reference evidence="1" key="2">
    <citation type="submission" date="2020-09" db="EMBL/GenBank/DDBJ databases">
        <authorList>
            <person name="Sun Q."/>
            <person name="Kim S."/>
        </authorList>
    </citation>
    <scope>NUCLEOTIDE SEQUENCE</scope>
    <source>
        <strain evidence="1">KCTC 32337</strain>
    </source>
</reference>